<dbReference type="SUPFAM" id="SSF47413">
    <property type="entry name" value="lambda repressor-like DNA-binding domains"/>
    <property type="match status" value="1"/>
</dbReference>
<dbReference type="PROSITE" id="PS50943">
    <property type="entry name" value="HTH_CROC1"/>
    <property type="match status" value="1"/>
</dbReference>
<evidence type="ECO:0000313" key="2">
    <source>
        <dbReference type="EMBL" id="BCD96344.1"/>
    </source>
</evidence>
<feature type="domain" description="HTH cro/C1-type" evidence="1">
    <location>
        <begin position="39"/>
        <end position="94"/>
    </location>
</feature>
<protein>
    <submittedName>
        <fullName evidence="2">XRE family transcriptional regulator, aerobic/anaerobic benzoate catabolism transcriptional regulator</fullName>
    </submittedName>
</protein>
<accession>A0AAN1WEW9</accession>
<evidence type="ECO:0000259" key="1">
    <source>
        <dbReference type="PROSITE" id="PS50943"/>
    </source>
</evidence>
<dbReference type="KEGG" id="marq:MARGE09_P0544"/>
<proteinExistence type="predicted"/>
<reference evidence="2 3" key="1">
    <citation type="journal article" date="2022" name="IScience">
        <title>An ultrasensitive nanofiber-based assay for enzymatic hydrolysis and deep-sea microbial degradation of cellulose.</title>
        <authorList>
            <person name="Tsudome M."/>
            <person name="Tachioka M."/>
            <person name="Miyazaki M."/>
            <person name="Uchimura K."/>
            <person name="Tsuda M."/>
            <person name="Takaki Y."/>
            <person name="Deguchi S."/>
        </authorList>
    </citation>
    <scope>NUCLEOTIDE SEQUENCE [LARGE SCALE GENOMIC DNA]</scope>
    <source>
        <strain evidence="2 3">GE09</strain>
    </source>
</reference>
<dbReference type="InterPro" id="IPR001387">
    <property type="entry name" value="Cro/C1-type_HTH"/>
</dbReference>
<evidence type="ECO:0000313" key="3">
    <source>
        <dbReference type="Proteomes" id="UP001320119"/>
    </source>
</evidence>
<dbReference type="InterPro" id="IPR010982">
    <property type="entry name" value="Lambda_DNA-bd_dom_sf"/>
</dbReference>
<name>A0AAN1WEW9_9GAMM</name>
<gene>
    <name evidence="2" type="ORF">MARGE09_P0544</name>
</gene>
<dbReference type="EMBL" id="AP023086">
    <property type="protein sequence ID" value="BCD96344.1"/>
    <property type="molecule type" value="Genomic_DNA"/>
</dbReference>
<dbReference type="CDD" id="cd00093">
    <property type="entry name" value="HTH_XRE"/>
    <property type="match status" value="1"/>
</dbReference>
<sequence length="100" mass="11174">MGTSLAAMKKRYPMASHAPTKDDIRLKTAEACKNVGIFIRSERKKRGITQEKLAEFAGISEKYLSSIENGKEGNISLGYLVAVGLVLEIELNDWFRQDEP</sequence>
<dbReference type="Proteomes" id="UP001320119">
    <property type="component" value="Chromosome"/>
</dbReference>
<dbReference type="Gene3D" id="1.10.260.40">
    <property type="entry name" value="lambda repressor-like DNA-binding domains"/>
    <property type="match status" value="1"/>
</dbReference>
<dbReference type="SMART" id="SM00530">
    <property type="entry name" value="HTH_XRE"/>
    <property type="match status" value="1"/>
</dbReference>
<dbReference type="GO" id="GO:0003677">
    <property type="term" value="F:DNA binding"/>
    <property type="evidence" value="ECO:0007669"/>
    <property type="project" value="InterPro"/>
</dbReference>
<dbReference type="AlphaFoldDB" id="A0AAN1WEW9"/>
<keyword evidence="3" id="KW-1185">Reference proteome</keyword>
<organism evidence="2 3">
    <name type="scientific">Marinagarivorans cellulosilyticus</name>
    <dbReference type="NCBI Taxonomy" id="2721545"/>
    <lineage>
        <taxon>Bacteria</taxon>
        <taxon>Pseudomonadati</taxon>
        <taxon>Pseudomonadota</taxon>
        <taxon>Gammaproteobacteria</taxon>
        <taxon>Cellvibrionales</taxon>
        <taxon>Cellvibrionaceae</taxon>
        <taxon>Marinagarivorans</taxon>
    </lineage>
</organism>
<dbReference type="Pfam" id="PF01381">
    <property type="entry name" value="HTH_3"/>
    <property type="match status" value="1"/>
</dbReference>